<accession>A0A392RL04</accession>
<organism evidence="2 3">
    <name type="scientific">Trifolium medium</name>
    <dbReference type="NCBI Taxonomy" id="97028"/>
    <lineage>
        <taxon>Eukaryota</taxon>
        <taxon>Viridiplantae</taxon>
        <taxon>Streptophyta</taxon>
        <taxon>Embryophyta</taxon>
        <taxon>Tracheophyta</taxon>
        <taxon>Spermatophyta</taxon>
        <taxon>Magnoliopsida</taxon>
        <taxon>eudicotyledons</taxon>
        <taxon>Gunneridae</taxon>
        <taxon>Pentapetalae</taxon>
        <taxon>rosids</taxon>
        <taxon>fabids</taxon>
        <taxon>Fabales</taxon>
        <taxon>Fabaceae</taxon>
        <taxon>Papilionoideae</taxon>
        <taxon>50 kb inversion clade</taxon>
        <taxon>NPAAA clade</taxon>
        <taxon>Hologalegina</taxon>
        <taxon>IRL clade</taxon>
        <taxon>Trifolieae</taxon>
        <taxon>Trifolium</taxon>
    </lineage>
</organism>
<feature type="region of interest" description="Disordered" evidence="1">
    <location>
        <begin position="1"/>
        <end position="32"/>
    </location>
</feature>
<keyword evidence="3" id="KW-1185">Reference proteome</keyword>
<proteinExistence type="predicted"/>
<evidence type="ECO:0000256" key="1">
    <source>
        <dbReference type="SAM" id="MobiDB-lite"/>
    </source>
</evidence>
<dbReference type="Proteomes" id="UP000265520">
    <property type="component" value="Unassembled WGS sequence"/>
</dbReference>
<reference evidence="2 3" key="1">
    <citation type="journal article" date="2018" name="Front. Plant Sci.">
        <title>Red Clover (Trifolium pratense) and Zigzag Clover (T. medium) - A Picture of Genomic Similarities and Differences.</title>
        <authorList>
            <person name="Dluhosova J."/>
            <person name="Istvanek J."/>
            <person name="Nedelnik J."/>
            <person name="Repkova J."/>
        </authorList>
    </citation>
    <scope>NUCLEOTIDE SEQUENCE [LARGE SCALE GENOMIC DNA]</scope>
    <source>
        <strain evidence="3">cv. 10/8</strain>
        <tissue evidence="2">Leaf</tissue>
    </source>
</reference>
<feature type="non-terminal residue" evidence="2">
    <location>
        <position position="32"/>
    </location>
</feature>
<evidence type="ECO:0000313" key="3">
    <source>
        <dbReference type="Proteomes" id="UP000265520"/>
    </source>
</evidence>
<sequence length="32" mass="3734">MDDCKLMTTQMHPTSSLGREEYEGIGDQKLYR</sequence>
<protein>
    <submittedName>
        <fullName evidence="2">Uncharacterized protein</fullName>
    </submittedName>
</protein>
<dbReference type="EMBL" id="LXQA010243213">
    <property type="protein sequence ID" value="MCI37311.1"/>
    <property type="molecule type" value="Genomic_DNA"/>
</dbReference>
<dbReference type="AlphaFoldDB" id="A0A392RL04"/>
<comment type="caution">
    <text evidence="2">The sequence shown here is derived from an EMBL/GenBank/DDBJ whole genome shotgun (WGS) entry which is preliminary data.</text>
</comment>
<evidence type="ECO:0000313" key="2">
    <source>
        <dbReference type="EMBL" id="MCI37311.1"/>
    </source>
</evidence>
<name>A0A392RL04_9FABA</name>
<feature type="compositionally biased region" description="Polar residues" evidence="1">
    <location>
        <begin position="7"/>
        <end position="17"/>
    </location>
</feature>